<evidence type="ECO:0000313" key="1">
    <source>
        <dbReference type="EMBL" id="MPN58020.1"/>
    </source>
</evidence>
<sequence length="52" mass="5785">MQVRVLAERSERALDGVHVAHRLAAALAVRKAHRALNLVDDAFDDFVHAHNT</sequence>
<reference evidence="1" key="1">
    <citation type="submission" date="2019-08" db="EMBL/GenBank/DDBJ databases">
        <authorList>
            <person name="Kucharzyk K."/>
            <person name="Murdoch R.W."/>
            <person name="Higgins S."/>
            <person name="Loffler F."/>
        </authorList>
    </citation>
    <scope>NUCLEOTIDE SEQUENCE</scope>
</reference>
<proteinExistence type="predicted"/>
<protein>
    <submittedName>
        <fullName evidence="1">Uncharacterized protein</fullName>
    </submittedName>
</protein>
<dbReference type="AlphaFoldDB" id="A0A645J4F4"/>
<organism evidence="1">
    <name type="scientific">bioreactor metagenome</name>
    <dbReference type="NCBI Taxonomy" id="1076179"/>
    <lineage>
        <taxon>unclassified sequences</taxon>
        <taxon>metagenomes</taxon>
        <taxon>ecological metagenomes</taxon>
    </lineage>
</organism>
<gene>
    <name evidence="1" type="ORF">SDC9_205717</name>
</gene>
<comment type="caution">
    <text evidence="1">The sequence shown here is derived from an EMBL/GenBank/DDBJ whole genome shotgun (WGS) entry which is preliminary data.</text>
</comment>
<accession>A0A645J4F4</accession>
<dbReference type="EMBL" id="VSSQ01130276">
    <property type="protein sequence ID" value="MPN58020.1"/>
    <property type="molecule type" value="Genomic_DNA"/>
</dbReference>
<name>A0A645J4F4_9ZZZZ</name>